<feature type="signal peptide" evidence="17">
    <location>
        <begin position="1"/>
        <end position="24"/>
    </location>
</feature>
<evidence type="ECO:0000256" key="6">
    <source>
        <dbReference type="ARBA" id="ARBA00022622"/>
    </source>
</evidence>
<comment type="subcellular location">
    <subcellularLocation>
        <location evidence="2">Cell membrane</location>
        <topology evidence="2">Lipid-anchor</topology>
        <topology evidence="2">GPI-anchor</topology>
    </subcellularLocation>
</comment>
<evidence type="ECO:0000256" key="3">
    <source>
        <dbReference type="ARBA" id="ARBA00006865"/>
    </source>
</evidence>
<dbReference type="EC" id="3.2.1.6" evidence="4"/>
<dbReference type="Proteomes" id="UP001146351">
    <property type="component" value="Unassembled WGS sequence"/>
</dbReference>
<keyword evidence="14" id="KW-0326">Glycosidase</keyword>
<gene>
    <name evidence="19" type="ORF">N7492_003162</name>
</gene>
<dbReference type="EMBL" id="JAPQKO010000002">
    <property type="protein sequence ID" value="KAJ5179952.1"/>
    <property type="molecule type" value="Genomic_DNA"/>
</dbReference>
<keyword evidence="8" id="KW-0378">Hydrolase</keyword>
<feature type="compositionally biased region" description="Low complexity" evidence="16">
    <location>
        <begin position="610"/>
        <end position="624"/>
    </location>
</feature>
<keyword evidence="7 17" id="KW-0732">Signal</keyword>
<feature type="compositionally biased region" description="Polar residues" evidence="16">
    <location>
        <begin position="563"/>
        <end position="590"/>
    </location>
</feature>
<evidence type="ECO:0000256" key="4">
    <source>
        <dbReference type="ARBA" id="ARBA00012599"/>
    </source>
</evidence>
<dbReference type="GO" id="GO:0030245">
    <property type="term" value="P:cellulose catabolic process"/>
    <property type="evidence" value="ECO:0007669"/>
    <property type="project" value="UniProtKB-KW"/>
</dbReference>
<evidence type="ECO:0000256" key="1">
    <source>
        <dbReference type="ARBA" id="ARBA00000124"/>
    </source>
</evidence>
<keyword evidence="10" id="KW-0472">Membrane</keyword>
<evidence type="ECO:0000256" key="5">
    <source>
        <dbReference type="ARBA" id="ARBA00022475"/>
    </source>
</evidence>
<dbReference type="FunFam" id="2.60.120.200:FF:000114">
    <property type="entry name" value="Probable endo-1,3(4)-beta-glucanase NFIA_089530"/>
    <property type="match status" value="1"/>
</dbReference>
<organism evidence="19 20">
    <name type="scientific">Penicillium capsulatum</name>
    <dbReference type="NCBI Taxonomy" id="69766"/>
    <lineage>
        <taxon>Eukaryota</taxon>
        <taxon>Fungi</taxon>
        <taxon>Dikarya</taxon>
        <taxon>Ascomycota</taxon>
        <taxon>Pezizomycotina</taxon>
        <taxon>Eurotiomycetes</taxon>
        <taxon>Eurotiomycetidae</taxon>
        <taxon>Eurotiales</taxon>
        <taxon>Aspergillaceae</taxon>
        <taxon>Penicillium</taxon>
    </lineage>
</organism>
<comment type="caution">
    <text evidence="19">The sequence shown here is derived from an EMBL/GenBank/DDBJ whole genome shotgun (WGS) entry which is preliminary data.</text>
</comment>
<dbReference type="SUPFAM" id="SSF49899">
    <property type="entry name" value="Concanavalin A-like lectins/glucanases"/>
    <property type="match status" value="1"/>
</dbReference>
<feature type="region of interest" description="Disordered" evidence="16">
    <location>
        <begin position="563"/>
        <end position="624"/>
    </location>
</feature>
<evidence type="ECO:0000256" key="15">
    <source>
        <dbReference type="ARBA" id="ARBA00023326"/>
    </source>
</evidence>
<evidence type="ECO:0000256" key="2">
    <source>
        <dbReference type="ARBA" id="ARBA00004609"/>
    </source>
</evidence>
<feature type="region of interest" description="Disordered" evidence="16">
    <location>
        <begin position="485"/>
        <end position="521"/>
    </location>
</feature>
<dbReference type="PANTHER" id="PTHR10963:SF58">
    <property type="entry name" value="ENDO-1,3(4)-BETA-GLUCANASE XGEA"/>
    <property type="match status" value="1"/>
</dbReference>
<feature type="region of interest" description="Disordered" evidence="16">
    <location>
        <begin position="331"/>
        <end position="365"/>
    </location>
</feature>
<evidence type="ECO:0000256" key="12">
    <source>
        <dbReference type="ARBA" id="ARBA00023277"/>
    </source>
</evidence>
<dbReference type="Gene3D" id="2.60.120.200">
    <property type="match status" value="1"/>
</dbReference>
<proteinExistence type="inferred from homology"/>
<dbReference type="PROSITE" id="PS51762">
    <property type="entry name" value="GH16_2"/>
    <property type="match status" value="1"/>
</dbReference>
<sequence>MMLPSFSRSAGSLFLLWLASPAAAQKYNLVENWHGENFLDAFKFYVGADPTNGYVNYVHPDQAERDGLFKVTDSGAIYLGVDHKNTLDPHGKGRDSVRLGSMKYYDRSLVIADIAHMPGSVCGTWPAFWSVGKSWPEDGEIDILEGVNLQDHNEVVMHTSGTCSLQHEGMSGAINATGCGTELGPVGCVIEGEKGSYGTSFNKQGGGVYALEWTEEHLKIWFFPRHSIPPSITSGHPDVNKFGTPMALVKEGCDVANVFKPQSFIFDTTFCGDWAGGVFGKSGCPMTDADSFQSCHNFVAHHPEQFKETYWEINSLKIYQTGVKGIEVSASESTTQAPATQQSTPEPPIQKSTTHESVDQGTTVQKTTTQEITQHVTPTVVVTEAPADVHPSMIVVPVTGSSSAPAQPWAVDSVPPGGAFPGPSTGAGDQPAATSVPDKPKASTTRYVTQYVTATSTVCTATDSFPSTSPHDGSAPWIASWFSGHSSPSASPVSAGTAATAPAEPSPSMEPPTSWGSGPAEGIVAHQSVEDAAPAFRPAPSNVDAAQAAKSVTVASNMVNDPAPVQSSAMHSAAVAQSTPVSRRPISSASHMPVVKPSQHSTPVIPKPTGSSAPSSSASHGLPSGNGPVFTGAANQLSARLPALIAMFAVVLLA</sequence>
<comment type="catalytic activity">
    <reaction evidence="1">
        <text>Endohydrolysis of (1-&gt;3)- or (1-&gt;4)-linkages in beta-D-glucans when the glucose residue whose reducing group is involved in the linkage to be hydrolyzed is itself substituted at C-3.</text>
        <dbReference type="EC" id="3.2.1.6"/>
    </reaction>
</comment>
<evidence type="ECO:0000256" key="16">
    <source>
        <dbReference type="SAM" id="MobiDB-lite"/>
    </source>
</evidence>
<name>A0A9W9ILH0_9EURO</name>
<protein>
    <recommendedName>
        <fullName evidence="4">endo-1,3(4)-beta-glucanase</fullName>
        <ecNumber evidence="4">3.2.1.6</ecNumber>
    </recommendedName>
</protein>
<dbReference type="PANTHER" id="PTHR10963">
    <property type="entry name" value="GLYCOSYL HYDROLASE-RELATED"/>
    <property type="match status" value="1"/>
</dbReference>
<dbReference type="GO" id="GO:0052861">
    <property type="term" value="F:endo-1,3(4)-beta-glucanase activity"/>
    <property type="evidence" value="ECO:0007669"/>
    <property type="project" value="UniProtKB-EC"/>
</dbReference>
<evidence type="ECO:0000256" key="8">
    <source>
        <dbReference type="ARBA" id="ARBA00022801"/>
    </source>
</evidence>
<feature type="region of interest" description="Disordered" evidence="16">
    <location>
        <begin position="399"/>
        <end position="441"/>
    </location>
</feature>
<keyword evidence="13" id="KW-0449">Lipoprotein</keyword>
<dbReference type="CDD" id="cd02181">
    <property type="entry name" value="GH16_fungal_Lam16A_glucanase"/>
    <property type="match status" value="1"/>
</dbReference>
<dbReference type="InterPro" id="IPR050546">
    <property type="entry name" value="Glycosyl_Hydrlase_16"/>
</dbReference>
<keyword evidence="9" id="KW-0136">Cellulose degradation</keyword>
<evidence type="ECO:0000313" key="20">
    <source>
        <dbReference type="Proteomes" id="UP001146351"/>
    </source>
</evidence>
<reference evidence="19" key="1">
    <citation type="submission" date="2022-11" db="EMBL/GenBank/DDBJ databases">
        <authorList>
            <person name="Petersen C."/>
        </authorList>
    </citation>
    <scope>NUCLEOTIDE SEQUENCE</scope>
    <source>
        <strain evidence="19">IBT 21917</strain>
    </source>
</reference>
<dbReference type="InterPro" id="IPR000757">
    <property type="entry name" value="Beta-glucanase-like"/>
</dbReference>
<dbReference type="GO" id="GO:0005886">
    <property type="term" value="C:plasma membrane"/>
    <property type="evidence" value="ECO:0007669"/>
    <property type="project" value="UniProtKB-SubCell"/>
</dbReference>
<feature type="domain" description="GH16" evidence="18">
    <location>
        <begin position="15"/>
        <end position="283"/>
    </location>
</feature>
<dbReference type="InterPro" id="IPR013320">
    <property type="entry name" value="ConA-like_dom_sf"/>
</dbReference>
<evidence type="ECO:0000256" key="13">
    <source>
        <dbReference type="ARBA" id="ARBA00023288"/>
    </source>
</evidence>
<evidence type="ECO:0000256" key="9">
    <source>
        <dbReference type="ARBA" id="ARBA00023001"/>
    </source>
</evidence>
<evidence type="ECO:0000259" key="18">
    <source>
        <dbReference type="PROSITE" id="PS51762"/>
    </source>
</evidence>
<evidence type="ECO:0000313" key="19">
    <source>
        <dbReference type="EMBL" id="KAJ5179952.1"/>
    </source>
</evidence>
<keyword evidence="5" id="KW-1003">Cell membrane</keyword>
<keyword evidence="6" id="KW-0336">GPI-anchor</keyword>
<evidence type="ECO:0000256" key="7">
    <source>
        <dbReference type="ARBA" id="ARBA00022729"/>
    </source>
</evidence>
<keyword evidence="15" id="KW-0624">Polysaccharide degradation</keyword>
<keyword evidence="20" id="KW-1185">Reference proteome</keyword>
<dbReference type="Pfam" id="PF26113">
    <property type="entry name" value="GH16_XgeA"/>
    <property type="match status" value="1"/>
</dbReference>
<feature type="compositionally biased region" description="Low complexity" evidence="16">
    <location>
        <begin position="485"/>
        <end position="503"/>
    </location>
</feature>
<dbReference type="AlphaFoldDB" id="A0A9W9ILH0"/>
<reference evidence="19" key="2">
    <citation type="journal article" date="2023" name="IMA Fungus">
        <title>Comparative genomic study of the Penicillium genus elucidates a diverse pangenome and 15 lateral gene transfer events.</title>
        <authorList>
            <person name="Petersen C."/>
            <person name="Sorensen T."/>
            <person name="Nielsen M.R."/>
            <person name="Sondergaard T.E."/>
            <person name="Sorensen J.L."/>
            <person name="Fitzpatrick D.A."/>
            <person name="Frisvad J.C."/>
            <person name="Nielsen K.L."/>
        </authorList>
    </citation>
    <scope>NUCLEOTIDE SEQUENCE</scope>
    <source>
        <strain evidence="19">IBT 21917</strain>
    </source>
</reference>
<keyword evidence="11" id="KW-0325">Glycoprotein</keyword>
<evidence type="ECO:0000256" key="17">
    <source>
        <dbReference type="SAM" id="SignalP"/>
    </source>
</evidence>
<feature type="compositionally biased region" description="Low complexity" evidence="16">
    <location>
        <begin position="331"/>
        <end position="344"/>
    </location>
</feature>
<keyword evidence="12" id="KW-0119">Carbohydrate metabolism</keyword>
<evidence type="ECO:0000256" key="14">
    <source>
        <dbReference type="ARBA" id="ARBA00023295"/>
    </source>
</evidence>
<dbReference type="GO" id="GO:0098552">
    <property type="term" value="C:side of membrane"/>
    <property type="evidence" value="ECO:0007669"/>
    <property type="project" value="UniProtKB-KW"/>
</dbReference>
<comment type="similarity">
    <text evidence="3">Belongs to the glycosyl hydrolase 16 family.</text>
</comment>
<evidence type="ECO:0000256" key="10">
    <source>
        <dbReference type="ARBA" id="ARBA00023136"/>
    </source>
</evidence>
<evidence type="ECO:0000256" key="11">
    <source>
        <dbReference type="ARBA" id="ARBA00023180"/>
    </source>
</evidence>
<feature type="chain" id="PRO_5040917844" description="endo-1,3(4)-beta-glucanase" evidence="17">
    <location>
        <begin position="25"/>
        <end position="654"/>
    </location>
</feature>
<dbReference type="OrthoDB" id="192832at2759"/>
<accession>A0A9W9ILH0</accession>